<dbReference type="OrthoDB" id="8882959at2"/>
<dbReference type="SUPFAM" id="SSF53300">
    <property type="entry name" value="vWA-like"/>
    <property type="match status" value="1"/>
</dbReference>
<dbReference type="AlphaFoldDB" id="A0A1G6GWC5"/>
<protein>
    <submittedName>
        <fullName evidence="7">Ca-activated chloride channel family protein</fullName>
    </submittedName>
</protein>
<keyword evidence="2 5" id="KW-0812">Transmembrane</keyword>
<evidence type="ECO:0000256" key="2">
    <source>
        <dbReference type="ARBA" id="ARBA00022692"/>
    </source>
</evidence>
<name>A0A1G6GWC5_9ACTN</name>
<dbReference type="InterPro" id="IPR002035">
    <property type="entry name" value="VWF_A"/>
</dbReference>
<dbReference type="EMBL" id="FMYF01000005">
    <property type="protein sequence ID" value="SDB86279.1"/>
    <property type="molecule type" value="Genomic_DNA"/>
</dbReference>
<organism evidence="7 8">
    <name type="scientific">Raineyella antarctica</name>
    <dbReference type="NCBI Taxonomy" id="1577474"/>
    <lineage>
        <taxon>Bacteria</taxon>
        <taxon>Bacillati</taxon>
        <taxon>Actinomycetota</taxon>
        <taxon>Actinomycetes</taxon>
        <taxon>Propionibacteriales</taxon>
        <taxon>Propionibacteriaceae</taxon>
        <taxon>Raineyella</taxon>
    </lineage>
</organism>
<dbReference type="PROSITE" id="PS50234">
    <property type="entry name" value="VWFA"/>
    <property type="match status" value="1"/>
</dbReference>
<evidence type="ECO:0000259" key="6">
    <source>
        <dbReference type="PROSITE" id="PS50234"/>
    </source>
</evidence>
<accession>A0A1G6GWC5</accession>
<evidence type="ECO:0000256" key="3">
    <source>
        <dbReference type="ARBA" id="ARBA00022989"/>
    </source>
</evidence>
<dbReference type="Proteomes" id="UP000199086">
    <property type="component" value="Unassembled WGS sequence"/>
</dbReference>
<dbReference type="Gene3D" id="3.40.50.410">
    <property type="entry name" value="von Willebrand factor, type A domain"/>
    <property type="match status" value="1"/>
</dbReference>
<evidence type="ECO:0000256" key="4">
    <source>
        <dbReference type="ARBA" id="ARBA00023136"/>
    </source>
</evidence>
<feature type="transmembrane region" description="Helical" evidence="5">
    <location>
        <begin position="12"/>
        <end position="31"/>
    </location>
</feature>
<dbReference type="SMART" id="SM00327">
    <property type="entry name" value="VWA"/>
    <property type="match status" value="1"/>
</dbReference>
<reference evidence="7 8" key="1">
    <citation type="submission" date="2016-06" db="EMBL/GenBank/DDBJ databases">
        <authorList>
            <person name="Olsen C.W."/>
            <person name="Carey S."/>
            <person name="Hinshaw L."/>
            <person name="Karasin A.I."/>
        </authorList>
    </citation>
    <scope>NUCLEOTIDE SEQUENCE [LARGE SCALE GENOMIC DNA]</scope>
    <source>
        <strain evidence="7 8">LZ-22</strain>
    </source>
</reference>
<dbReference type="PANTHER" id="PTHR22550">
    <property type="entry name" value="SPORE GERMINATION PROTEIN"/>
    <property type="match status" value="1"/>
</dbReference>
<keyword evidence="3 5" id="KW-1133">Transmembrane helix</keyword>
<evidence type="ECO:0000256" key="5">
    <source>
        <dbReference type="SAM" id="Phobius"/>
    </source>
</evidence>
<evidence type="ECO:0000313" key="7">
    <source>
        <dbReference type="EMBL" id="SDB86279.1"/>
    </source>
</evidence>
<sequence length="323" mass="34510">MEFWRNLTFGDPWRLVLLLLVPAIVGLYVWASHHRGRRGLRFTTTALLQLVGGSRPQWRRHLAVAFSLLSLTAAVVGWARPTTITDVPRERATVVLVMDVSLSMEAVDVRPSRLQAAVAAATQFVDSVPDRYNVSLVTLSGSPAIVVPPTLDHGAVVRALSGLKPQESTAIGDSIVAALRALEQAPRDPQRPDQLAPGAIVLLSDGENTVGSTAQQGARRAADAKVPVYTIAYGTENGYVDVDGKRELVPPDTATLRQVAELTGARAFTADTAGQLDRVYKDIRSEVGVEKKSTDVSSTFAGYAIVAAMLAALAAISLGARWP</sequence>
<feature type="domain" description="VWFA" evidence="6">
    <location>
        <begin position="93"/>
        <end position="283"/>
    </location>
</feature>
<dbReference type="Pfam" id="PF07584">
    <property type="entry name" value="BatA"/>
    <property type="match status" value="1"/>
</dbReference>
<dbReference type="InterPro" id="IPR036465">
    <property type="entry name" value="vWFA_dom_sf"/>
</dbReference>
<dbReference type="InterPro" id="IPR050768">
    <property type="entry name" value="UPF0353/GerABKA_families"/>
</dbReference>
<dbReference type="PANTHER" id="PTHR22550:SF5">
    <property type="entry name" value="LEUCINE ZIPPER PROTEIN 4"/>
    <property type="match status" value="1"/>
</dbReference>
<dbReference type="RefSeq" id="WP_092609796.1">
    <property type="nucleotide sequence ID" value="NZ_FMYF01000005.1"/>
</dbReference>
<keyword evidence="8" id="KW-1185">Reference proteome</keyword>
<proteinExistence type="predicted"/>
<keyword evidence="4 5" id="KW-0472">Membrane</keyword>
<feature type="transmembrane region" description="Helical" evidence="5">
    <location>
        <begin position="300"/>
        <end position="320"/>
    </location>
</feature>
<dbReference type="InterPro" id="IPR024163">
    <property type="entry name" value="Aerotolerance_reg_N"/>
</dbReference>
<evidence type="ECO:0000313" key="8">
    <source>
        <dbReference type="Proteomes" id="UP000199086"/>
    </source>
</evidence>
<dbReference type="STRING" id="1577474.GA0111570_105183"/>
<keyword evidence="1" id="KW-1003">Cell membrane</keyword>
<dbReference type="Pfam" id="PF13519">
    <property type="entry name" value="VWA_2"/>
    <property type="match status" value="1"/>
</dbReference>
<evidence type="ECO:0000256" key="1">
    <source>
        <dbReference type="ARBA" id="ARBA00022475"/>
    </source>
</evidence>
<gene>
    <name evidence="7" type="ORF">GA0111570_105183</name>
</gene>